<dbReference type="Proteomes" id="UP001497497">
    <property type="component" value="Unassembled WGS sequence"/>
</dbReference>
<dbReference type="Gene3D" id="2.60.120.650">
    <property type="entry name" value="Cupin"/>
    <property type="match status" value="1"/>
</dbReference>
<name>A0AAV2H4X9_LYMST</name>
<reference evidence="1 2" key="1">
    <citation type="submission" date="2024-04" db="EMBL/GenBank/DDBJ databases">
        <authorList>
            <consortium name="Genoscope - CEA"/>
            <person name="William W."/>
        </authorList>
    </citation>
    <scope>NUCLEOTIDE SEQUENCE [LARGE SCALE GENOMIC DNA]</scope>
</reference>
<dbReference type="AlphaFoldDB" id="A0AAV2H4X9"/>
<dbReference type="PANTHER" id="PTHR35259:SF2">
    <property type="match status" value="1"/>
</dbReference>
<sequence>MTDELHCPDPSEVADFSKKMTLQEKLDFIDGEIRKIHIFCTKSGYSASQIEHLAKPFFDKDTNSISSTIWVSGKAWKRRAVALTTMIVATLFLFRYDPAYRLASALSKQGAIQILPLWDWTQLYHSPCWVNNPLYVVTGLQLSDCEICEAVDRVSKVSQVNGRQLMDEFIKRDVPVIVTDGLKDWPLAKNMTILKLAETYRGNTALNQHDSCGFSSSVKNGDHMKVLSLARVNKLDKFYAHWKNCNFEAAKAFRKLYQRPYFLPSSVSLLPTSWVSISANYSSRLYKPVDMTWDLLLFMQVKGKSRVKLQPWEPCTEVCSSFEEFLHEGEILVTTSFMWKLDYKPSKQAENIAVVVAGLFD</sequence>
<evidence type="ECO:0000313" key="1">
    <source>
        <dbReference type="EMBL" id="CAL1528422.1"/>
    </source>
</evidence>
<organism evidence="1 2">
    <name type="scientific">Lymnaea stagnalis</name>
    <name type="common">Great pond snail</name>
    <name type="synonym">Helix stagnalis</name>
    <dbReference type="NCBI Taxonomy" id="6523"/>
    <lineage>
        <taxon>Eukaryota</taxon>
        <taxon>Metazoa</taxon>
        <taxon>Spiralia</taxon>
        <taxon>Lophotrochozoa</taxon>
        <taxon>Mollusca</taxon>
        <taxon>Gastropoda</taxon>
        <taxon>Heterobranchia</taxon>
        <taxon>Euthyneura</taxon>
        <taxon>Panpulmonata</taxon>
        <taxon>Hygrophila</taxon>
        <taxon>Lymnaeoidea</taxon>
        <taxon>Lymnaeidae</taxon>
        <taxon>Lymnaea</taxon>
    </lineage>
</organism>
<keyword evidence="2" id="KW-1185">Reference proteome</keyword>
<dbReference type="PANTHER" id="PTHR35259">
    <property type="entry name" value="BOMBESIN RECEPTOR-ACTIVATED PROTEIN C6ORF89"/>
    <property type="match status" value="1"/>
</dbReference>
<accession>A0AAV2H4X9</accession>
<protein>
    <submittedName>
        <fullName evidence="1">Uncharacterized protein</fullName>
    </submittedName>
</protein>
<dbReference type="EMBL" id="CAXITT010000032">
    <property type="protein sequence ID" value="CAL1528422.1"/>
    <property type="molecule type" value="Genomic_DNA"/>
</dbReference>
<comment type="caution">
    <text evidence="1">The sequence shown here is derived from an EMBL/GenBank/DDBJ whole genome shotgun (WGS) entry which is preliminary data.</text>
</comment>
<dbReference type="InterPro" id="IPR038757">
    <property type="entry name" value="BRAP"/>
</dbReference>
<dbReference type="SUPFAM" id="SSF51197">
    <property type="entry name" value="Clavaminate synthase-like"/>
    <property type="match status" value="1"/>
</dbReference>
<proteinExistence type="predicted"/>
<evidence type="ECO:0000313" key="2">
    <source>
        <dbReference type="Proteomes" id="UP001497497"/>
    </source>
</evidence>
<gene>
    <name evidence="1" type="ORF">GSLYS_00002592001</name>
</gene>